<feature type="compositionally biased region" description="Low complexity" evidence="1">
    <location>
        <begin position="847"/>
        <end position="865"/>
    </location>
</feature>
<dbReference type="EMBL" id="WTXG01000004">
    <property type="protein sequence ID" value="KAI0305900.1"/>
    <property type="molecule type" value="Genomic_DNA"/>
</dbReference>
<feature type="compositionally biased region" description="Polar residues" evidence="1">
    <location>
        <begin position="866"/>
        <end position="876"/>
    </location>
</feature>
<dbReference type="AlphaFoldDB" id="A0AAD4M967"/>
<feature type="region of interest" description="Disordered" evidence="1">
    <location>
        <begin position="325"/>
        <end position="404"/>
    </location>
</feature>
<feature type="compositionally biased region" description="Low complexity" evidence="1">
    <location>
        <begin position="890"/>
        <end position="903"/>
    </location>
</feature>
<dbReference type="Proteomes" id="UP001203297">
    <property type="component" value="Unassembled WGS sequence"/>
</dbReference>
<feature type="region of interest" description="Disordered" evidence="1">
    <location>
        <begin position="1"/>
        <end position="158"/>
    </location>
</feature>
<feature type="compositionally biased region" description="Pro residues" evidence="1">
    <location>
        <begin position="808"/>
        <end position="825"/>
    </location>
</feature>
<evidence type="ECO:0000313" key="3">
    <source>
        <dbReference type="Proteomes" id="UP001203297"/>
    </source>
</evidence>
<feature type="compositionally biased region" description="Polar residues" evidence="1">
    <location>
        <begin position="145"/>
        <end position="158"/>
    </location>
</feature>
<feature type="compositionally biased region" description="Low complexity" evidence="1">
    <location>
        <begin position="120"/>
        <end position="129"/>
    </location>
</feature>
<feature type="region of interest" description="Disordered" evidence="1">
    <location>
        <begin position="721"/>
        <end position="962"/>
    </location>
</feature>
<keyword evidence="3" id="KW-1185">Reference proteome</keyword>
<accession>A0AAD4M967</accession>
<protein>
    <submittedName>
        <fullName evidence="2">Uncharacterized protein</fullName>
    </submittedName>
</protein>
<comment type="caution">
    <text evidence="2">The sequence shown here is derived from an EMBL/GenBank/DDBJ whole genome shotgun (WGS) entry which is preliminary data.</text>
</comment>
<feature type="compositionally biased region" description="Pro residues" evidence="1">
    <location>
        <begin position="727"/>
        <end position="745"/>
    </location>
</feature>
<feature type="compositionally biased region" description="Low complexity" evidence="1">
    <location>
        <begin position="581"/>
        <end position="596"/>
    </location>
</feature>
<gene>
    <name evidence="2" type="ORF">B0F90DRAFT_1694367</name>
</gene>
<feature type="compositionally biased region" description="Polar residues" evidence="1">
    <location>
        <begin position="344"/>
        <end position="380"/>
    </location>
</feature>
<feature type="region of interest" description="Disordered" evidence="1">
    <location>
        <begin position="579"/>
        <end position="637"/>
    </location>
</feature>
<reference evidence="2" key="1">
    <citation type="journal article" date="2022" name="New Phytol.">
        <title>Evolutionary transition to the ectomycorrhizal habit in the genomes of a hyperdiverse lineage of mushroom-forming fungi.</title>
        <authorList>
            <person name="Looney B."/>
            <person name="Miyauchi S."/>
            <person name="Morin E."/>
            <person name="Drula E."/>
            <person name="Courty P.E."/>
            <person name="Kohler A."/>
            <person name="Kuo A."/>
            <person name="LaButti K."/>
            <person name="Pangilinan J."/>
            <person name="Lipzen A."/>
            <person name="Riley R."/>
            <person name="Andreopoulos W."/>
            <person name="He G."/>
            <person name="Johnson J."/>
            <person name="Nolan M."/>
            <person name="Tritt A."/>
            <person name="Barry K.W."/>
            <person name="Grigoriev I.V."/>
            <person name="Nagy L.G."/>
            <person name="Hibbett D."/>
            <person name="Henrissat B."/>
            <person name="Matheny P.B."/>
            <person name="Labbe J."/>
            <person name="Martin F.M."/>
        </authorList>
    </citation>
    <scope>NUCLEOTIDE SEQUENCE</scope>
    <source>
        <strain evidence="2">BPL690</strain>
    </source>
</reference>
<feature type="compositionally biased region" description="Polar residues" evidence="1">
    <location>
        <begin position="58"/>
        <end position="69"/>
    </location>
</feature>
<organism evidence="2 3">
    <name type="scientific">Multifurca ochricompacta</name>
    <dbReference type="NCBI Taxonomy" id="376703"/>
    <lineage>
        <taxon>Eukaryota</taxon>
        <taxon>Fungi</taxon>
        <taxon>Dikarya</taxon>
        <taxon>Basidiomycota</taxon>
        <taxon>Agaricomycotina</taxon>
        <taxon>Agaricomycetes</taxon>
        <taxon>Russulales</taxon>
        <taxon>Russulaceae</taxon>
        <taxon>Multifurca</taxon>
    </lineage>
</organism>
<sequence>MDDPWSNAWGSPEDPKDEVKITTRNDDLQEDDLSMPSWSTGPGIRWNEPSESDALSPLWSNTHTKQDWSLENPYGDIPLGFSRSSELSNDSSPVLTLLAQPQNENVQAPPPSEEPDEEVSSSQSHSSAPSPVPSPSSPDAFGTFTAGTEQTDVAPSTVTGTLFESQLDGSEWDAPWEMYGPPELLSRILLHLEELSKDAWPETQDVAESDWQKRWHSGMDIDGFDSLLLRYIPTLTLPPNLPFGKSFTAKAMANAIKLSRNTALTRVSPMSAFLAAKGSTAWETSVKSRIETHADEVPLGWRILEKDPKNDERIEEKAKKSTGLLAGLWGRRTSGTPSYIPGPEQSNTPLSSTALENVHSAPTPSQRSSVESQKSPSRTNPVAPALFDLSPSPAPVLSQDEDAPVLSAPSAVSRFFNRFSRSRMSASPRNSLALSSDDLEYLSDVMSSSADQVDKIDEPSMAFADVTASQSLHGKLPPPLPPPPLPPPNTTARASSGLRGPVRGDTMNTHTLTLPSNLDVNGLFDGQEPTEQSIITSLLTPVPSSIQIKDSLKPINMGQALSHSSPPDRIKPFLIAPILPASPSQSSTTMSSPSVTRPQSRLTPGHTIQTTDISQDDDDFSDFRSSPADPPLLPLNANSSFIQSQLPSSHLSHNQLNSSFGDLVNLMSPPTKGLSDIFKQPDAASPPSLTSFALPIVPARPSSTIAERRTLTHPGLMERAAARPGRWPAPPSPLPDVLIPPPPAESTPSYSASLNLLDDASPDSRPNNQRSTSPPKLMSTFPQRKAVTQVHQRTQSLLDLAASRPGRWPAPPSPSPEARLPPPPTTRGQSEVSPIVDFFGSKPIDGSFPSPLSSLPSGNTSPLPSFSKTTSPQVTSLKRDWSLPTGITNANSQSSSGSPSLTAPAPPGQSAQRTLSPPLPAAIMSKSPPKPSSAPVPLLPPPSGYRLTPPLNPSPQQYSPESTPLALLIDNDEKNTSLPVVRATLPPPAKGSGGLSAQDLSFFEGL</sequence>
<proteinExistence type="predicted"/>
<feature type="compositionally biased region" description="Pro residues" evidence="1">
    <location>
        <begin position="928"/>
        <end position="943"/>
    </location>
</feature>
<feature type="compositionally biased region" description="Polar residues" evidence="1">
    <location>
        <begin position="82"/>
        <end position="106"/>
    </location>
</feature>
<feature type="compositionally biased region" description="Pro residues" evidence="1">
    <location>
        <begin position="476"/>
        <end position="489"/>
    </location>
</feature>
<evidence type="ECO:0000313" key="2">
    <source>
        <dbReference type="EMBL" id="KAI0305900.1"/>
    </source>
</evidence>
<feature type="region of interest" description="Disordered" evidence="1">
    <location>
        <begin position="984"/>
        <end position="1006"/>
    </location>
</feature>
<feature type="region of interest" description="Disordered" evidence="1">
    <location>
        <begin position="468"/>
        <end position="510"/>
    </location>
</feature>
<name>A0AAD4M967_9AGAM</name>
<evidence type="ECO:0000256" key="1">
    <source>
        <dbReference type="SAM" id="MobiDB-lite"/>
    </source>
</evidence>
<feature type="compositionally biased region" description="Polar residues" evidence="1">
    <location>
        <begin position="764"/>
        <end position="774"/>
    </location>
</feature>
<feature type="compositionally biased region" description="Basic and acidic residues" evidence="1">
    <location>
        <begin position="13"/>
        <end position="27"/>
    </location>
</feature>